<keyword evidence="1" id="KW-0175">Coiled coil</keyword>
<proteinExistence type="predicted"/>
<dbReference type="AlphaFoldDB" id="A0A7S4KG69"/>
<evidence type="ECO:0000256" key="1">
    <source>
        <dbReference type="SAM" id="Coils"/>
    </source>
</evidence>
<reference evidence="2" key="1">
    <citation type="submission" date="2021-01" db="EMBL/GenBank/DDBJ databases">
        <authorList>
            <person name="Corre E."/>
            <person name="Pelletier E."/>
            <person name="Niang G."/>
            <person name="Scheremetjew M."/>
            <person name="Finn R."/>
            <person name="Kale V."/>
            <person name="Holt S."/>
            <person name="Cochrane G."/>
            <person name="Meng A."/>
            <person name="Brown T."/>
            <person name="Cohen L."/>
        </authorList>
    </citation>
    <scope>NUCLEOTIDE SEQUENCE</scope>
    <source>
        <strain evidence="2">UIO037</strain>
    </source>
</reference>
<dbReference type="EMBL" id="HBKO01041784">
    <property type="protein sequence ID" value="CAE2294031.1"/>
    <property type="molecule type" value="Transcribed_RNA"/>
</dbReference>
<evidence type="ECO:0000313" key="2">
    <source>
        <dbReference type="EMBL" id="CAE2294031.1"/>
    </source>
</evidence>
<accession>A0A7S4KG69</accession>
<gene>
    <name evidence="2" type="ORF">CPOL0286_LOCUS19218</name>
</gene>
<sequence>MLSTGNSLRESAITHSKFMRWSLGEGNREVGNGVRTEVDNWKRQRAQQLEQHKAYGGQLKQQMKDQIARDRQVLNEHKEKNLAQGKAIKAEVAALKQAKAMAKAQWEMRGKALAKKDHDQKEKIKMVRGEGSKSLNELTAKVKAEEAALAESIVNKKREILEANQREVAEIKKQTDDHVTDASKKIFYEQRKSLAENTRLAEEAWVSERNQKTGDFIAKAKANKEEAAATRARAKAIREQIVFDRQKEAAKMRKEQTEIKEILEKTAMMSATGVKGTHDKLYKEKYVSAEQAAKMAQSPYASAVA</sequence>
<organism evidence="2">
    <name type="scientific">Prymnesium polylepis</name>
    <dbReference type="NCBI Taxonomy" id="72548"/>
    <lineage>
        <taxon>Eukaryota</taxon>
        <taxon>Haptista</taxon>
        <taxon>Haptophyta</taxon>
        <taxon>Prymnesiophyceae</taxon>
        <taxon>Prymnesiales</taxon>
        <taxon>Prymnesiaceae</taxon>
        <taxon>Prymnesium</taxon>
    </lineage>
</organism>
<name>A0A7S4KG69_9EUKA</name>
<feature type="coiled-coil region" evidence="1">
    <location>
        <begin position="135"/>
        <end position="174"/>
    </location>
</feature>
<protein>
    <submittedName>
        <fullName evidence="2">Uncharacterized protein</fullName>
    </submittedName>
</protein>
<feature type="coiled-coil region" evidence="1">
    <location>
        <begin position="217"/>
        <end position="265"/>
    </location>
</feature>